<evidence type="ECO:0000313" key="2">
    <source>
        <dbReference type="EMBL" id="KAG2391853.1"/>
    </source>
</evidence>
<dbReference type="EMBL" id="PYSW02000006">
    <property type="protein sequence ID" value="KAG2391853.1"/>
    <property type="molecule type" value="Genomic_DNA"/>
</dbReference>
<dbReference type="RefSeq" id="XP_044553747.1">
    <property type="nucleotide sequence ID" value="XM_044689204.1"/>
</dbReference>
<proteinExistence type="predicted"/>
<name>A0AA88KN92_NAELO</name>
<feature type="region of interest" description="Disordered" evidence="1">
    <location>
        <begin position="144"/>
        <end position="163"/>
    </location>
</feature>
<feature type="compositionally biased region" description="Low complexity" evidence="1">
    <location>
        <begin position="36"/>
        <end position="51"/>
    </location>
</feature>
<feature type="compositionally biased region" description="Polar residues" evidence="1">
    <location>
        <begin position="1"/>
        <end position="35"/>
    </location>
</feature>
<evidence type="ECO:0000313" key="3">
    <source>
        <dbReference type="Proteomes" id="UP000816034"/>
    </source>
</evidence>
<keyword evidence="3" id="KW-1185">Reference proteome</keyword>
<dbReference type="AlphaFoldDB" id="A0AA88KN92"/>
<dbReference type="GeneID" id="68105791"/>
<protein>
    <submittedName>
        <fullName evidence="2">Uncharacterized protein</fullName>
    </submittedName>
</protein>
<accession>A0AA88KN92</accession>
<sequence length="530" mass="60715">MLDIDSSPTIESHRVSSSLPSKKTRGIASSPNITHSSSFSESPSSPFASSENQGSKSSIQNFSFPDFLHRQSILWTLIAMSIGYLLGKSELDFSWFLLLLIIIYSISSRVFRDSSRTINELLRQKKLKEWKQWREMHLPKYLTNSGKEIPTSEESNKTTSDQNRKDATLSCVNTIIDQFWRGFNSEFIVKMANDWLKENPIASNFDIQVSFLDIDNDNPPFFTSIYCSENTPKRTVIDACMEYNGELFLQWFVKLLIPIQFLLKDVSAKVKSRVVIEYSDNLEEFGRTISKVDVCLMEYPQFNVSVQMFNSLDLTGSIPSLQNQLKLGFEKALLKFVYPKFITAYKYGDEGRNSGLNLEIDKIVVEGLEEEIKSNLFNINQLLKAINKSHGENKEKIKLEVCTNILTLLHQAREPGKIPIGMTDTIRNGFQILNMLTFGEIHNDDNAVNEKIMEILLQTDNLLFIADVVRKCTLADELVMNILFKVTDPKLKQQVNKRFQELELGDILFTVVGRNERPMTTHSRENFTIK</sequence>
<organism evidence="2 3">
    <name type="scientific">Naegleria lovaniensis</name>
    <name type="common">Amoeba</name>
    <dbReference type="NCBI Taxonomy" id="51637"/>
    <lineage>
        <taxon>Eukaryota</taxon>
        <taxon>Discoba</taxon>
        <taxon>Heterolobosea</taxon>
        <taxon>Tetramitia</taxon>
        <taxon>Eutetramitia</taxon>
        <taxon>Vahlkampfiidae</taxon>
        <taxon>Naegleria</taxon>
    </lineage>
</organism>
<evidence type="ECO:0000256" key="1">
    <source>
        <dbReference type="SAM" id="MobiDB-lite"/>
    </source>
</evidence>
<dbReference type="Proteomes" id="UP000816034">
    <property type="component" value="Unassembled WGS sequence"/>
</dbReference>
<feature type="region of interest" description="Disordered" evidence="1">
    <location>
        <begin position="1"/>
        <end position="53"/>
    </location>
</feature>
<gene>
    <name evidence="2" type="ORF">C9374_013338</name>
</gene>
<comment type="caution">
    <text evidence="2">The sequence shown here is derived from an EMBL/GenBank/DDBJ whole genome shotgun (WGS) entry which is preliminary data.</text>
</comment>
<reference evidence="2 3" key="1">
    <citation type="journal article" date="2018" name="BMC Genomics">
        <title>The genome of Naegleria lovaniensis, the basis for a comparative approach to unravel pathogenicity factors of the human pathogenic amoeba N. fowleri.</title>
        <authorList>
            <person name="Liechti N."/>
            <person name="Schurch N."/>
            <person name="Bruggmann R."/>
            <person name="Wittwer M."/>
        </authorList>
    </citation>
    <scope>NUCLEOTIDE SEQUENCE [LARGE SCALE GENOMIC DNA]</scope>
    <source>
        <strain evidence="2 3">ATCC 30569</strain>
    </source>
</reference>